<evidence type="ECO:0000313" key="1">
    <source>
        <dbReference type="EMBL" id="CAF5053419.1"/>
    </source>
</evidence>
<dbReference type="AlphaFoldDB" id="A0A822CTV3"/>
<reference evidence="1" key="1">
    <citation type="submission" date="2021-02" db="EMBL/GenBank/DDBJ databases">
        <authorList>
            <person name="Nowell W R."/>
        </authorList>
    </citation>
    <scope>NUCLEOTIDE SEQUENCE</scope>
</reference>
<comment type="caution">
    <text evidence="1">The sequence shown here is derived from an EMBL/GenBank/DDBJ whole genome shotgun (WGS) entry which is preliminary data.</text>
</comment>
<feature type="non-terminal residue" evidence="1">
    <location>
        <position position="76"/>
    </location>
</feature>
<evidence type="ECO:0000313" key="2">
    <source>
        <dbReference type="Proteomes" id="UP000663848"/>
    </source>
</evidence>
<organism evidence="1 2">
    <name type="scientific">Rotaria socialis</name>
    <dbReference type="NCBI Taxonomy" id="392032"/>
    <lineage>
        <taxon>Eukaryota</taxon>
        <taxon>Metazoa</taxon>
        <taxon>Spiralia</taxon>
        <taxon>Gnathifera</taxon>
        <taxon>Rotifera</taxon>
        <taxon>Eurotatoria</taxon>
        <taxon>Bdelloidea</taxon>
        <taxon>Philodinida</taxon>
        <taxon>Philodinidae</taxon>
        <taxon>Rotaria</taxon>
    </lineage>
</organism>
<accession>A0A822CTV3</accession>
<sequence>MDGELWEEYLFQKDIEKFNFKFTLSNGSLIDYDEDLLLESFRSSFWLKQQQWYVACEKRTLKSSCPTIYSIPYFQP</sequence>
<proteinExistence type="predicted"/>
<dbReference type="Proteomes" id="UP000663848">
    <property type="component" value="Unassembled WGS sequence"/>
</dbReference>
<dbReference type="EMBL" id="CAJOBR010052159">
    <property type="protein sequence ID" value="CAF5053419.1"/>
    <property type="molecule type" value="Genomic_DNA"/>
</dbReference>
<gene>
    <name evidence="1" type="ORF">QYT958_LOCUS42201</name>
</gene>
<name>A0A822CTV3_9BILA</name>
<protein>
    <submittedName>
        <fullName evidence="1">Uncharacterized protein</fullName>
    </submittedName>
</protein>